<evidence type="ECO:0000313" key="3">
    <source>
        <dbReference type="Proteomes" id="UP000721844"/>
    </source>
</evidence>
<accession>A0A964E2M7</accession>
<evidence type="ECO:0008006" key="4">
    <source>
        <dbReference type="Google" id="ProtNLM"/>
    </source>
</evidence>
<name>A0A964E2M7_9PROT</name>
<feature type="chain" id="PRO_5037040008" description="DUF5666 domain-containing protein" evidence="1">
    <location>
        <begin position="24"/>
        <end position="199"/>
    </location>
</feature>
<keyword evidence="3" id="KW-1185">Reference proteome</keyword>
<dbReference type="RefSeq" id="WP_227306115.1">
    <property type="nucleotide sequence ID" value="NZ_JAESVA010000002.1"/>
</dbReference>
<comment type="caution">
    <text evidence="2">The sequence shown here is derived from an EMBL/GenBank/DDBJ whole genome shotgun (WGS) entry which is preliminary data.</text>
</comment>
<gene>
    <name evidence="2" type="ORF">ACELLULO517_04485</name>
</gene>
<dbReference type="Proteomes" id="UP000721844">
    <property type="component" value="Unassembled WGS sequence"/>
</dbReference>
<organism evidence="2 3">
    <name type="scientific">Acidisoma cellulosilyticum</name>
    <dbReference type="NCBI Taxonomy" id="2802395"/>
    <lineage>
        <taxon>Bacteria</taxon>
        <taxon>Pseudomonadati</taxon>
        <taxon>Pseudomonadota</taxon>
        <taxon>Alphaproteobacteria</taxon>
        <taxon>Acetobacterales</taxon>
        <taxon>Acidocellaceae</taxon>
        <taxon>Acidisoma</taxon>
    </lineage>
</organism>
<sequence>MRASHLAVAALTGLLAWRFDAAAATTIHRARGSILSVSPQQIVVSSLTGDSRTFAITPQTRYATERKLALSAIQPGSYIGSAAIPGGNGTLTALEVTVFPPSMKGAGEGHRDWDLAPHSSMTNGTVGALKQANGDVLTVTYHGGTQIIVVPPGTPIVAPGPGNYDALQPGMKVIVFPSPKDPKVADRIAYGEDGLTPPQ</sequence>
<evidence type="ECO:0000313" key="2">
    <source>
        <dbReference type="EMBL" id="MCB8879479.1"/>
    </source>
</evidence>
<proteinExistence type="predicted"/>
<feature type="signal peptide" evidence="1">
    <location>
        <begin position="1"/>
        <end position="23"/>
    </location>
</feature>
<evidence type="ECO:0000256" key="1">
    <source>
        <dbReference type="SAM" id="SignalP"/>
    </source>
</evidence>
<protein>
    <recommendedName>
        <fullName evidence="4">DUF5666 domain-containing protein</fullName>
    </recommendedName>
</protein>
<dbReference type="EMBL" id="JAESVA010000002">
    <property type="protein sequence ID" value="MCB8879479.1"/>
    <property type="molecule type" value="Genomic_DNA"/>
</dbReference>
<reference evidence="2 3" key="1">
    <citation type="journal article" date="2021" name="Microorganisms">
        <title>Acidisoma silvae sp. nov. and Acidisomacellulosilytica sp. nov., Two Acidophilic Bacteria Isolated from Decaying Wood, Hydrolyzing Cellulose and Producing Poly-3-hydroxybutyrate.</title>
        <authorList>
            <person name="Mieszkin S."/>
            <person name="Pouder E."/>
            <person name="Uroz S."/>
            <person name="Simon-Colin C."/>
            <person name="Alain K."/>
        </authorList>
    </citation>
    <scope>NUCLEOTIDE SEQUENCE [LARGE SCALE GENOMIC DNA]</scope>
    <source>
        <strain evidence="2 3">HW T5.17</strain>
    </source>
</reference>
<keyword evidence="1" id="KW-0732">Signal</keyword>
<dbReference type="AlphaFoldDB" id="A0A964E2M7"/>